<evidence type="ECO:0000313" key="7">
    <source>
        <dbReference type="Proteomes" id="UP000002748"/>
    </source>
</evidence>
<dbReference type="Gene3D" id="3.30.1360.40">
    <property type="match status" value="1"/>
</dbReference>
<feature type="region of interest" description="Disordered" evidence="4">
    <location>
        <begin position="213"/>
        <end position="233"/>
    </location>
</feature>
<evidence type="ECO:0000256" key="3">
    <source>
        <dbReference type="ARBA" id="ARBA00024909"/>
    </source>
</evidence>
<dbReference type="PANTHER" id="PTHR20982">
    <property type="entry name" value="RIBOSOME RECYCLING FACTOR"/>
    <property type="match status" value="1"/>
</dbReference>
<feature type="compositionally biased region" description="Basic and acidic residues" evidence="4">
    <location>
        <begin position="56"/>
        <end position="74"/>
    </location>
</feature>
<dbReference type="Pfam" id="PF01765">
    <property type="entry name" value="RRF"/>
    <property type="match status" value="1"/>
</dbReference>
<evidence type="ECO:0000256" key="1">
    <source>
        <dbReference type="ARBA" id="ARBA00005912"/>
    </source>
</evidence>
<dbReference type="InterPro" id="IPR002661">
    <property type="entry name" value="Ribosome_recyc_fac"/>
</dbReference>
<dbReference type="EMBL" id="ALBS01000327">
    <property type="protein sequence ID" value="EJT45372.1"/>
    <property type="molecule type" value="Genomic_DNA"/>
</dbReference>
<dbReference type="Gene3D" id="1.10.132.20">
    <property type="entry name" value="Ribosome-recycling factor"/>
    <property type="match status" value="1"/>
</dbReference>
<name>J6ERM0_TRIAS</name>
<dbReference type="VEuPathDB" id="FungiDB:A1Q1_06135"/>
<dbReference type="GO" id="GO:0005739">
    <property type="term" value="C:mitochondrion"/>
    <property type="evidence" value="ECO:0007669"/>
    <property type="project" value="TreeGrafter"/>
</dbReference>
<dbReference type="SUPFAM" id="SSF55194">
    <property type="entry name" value="Ribosome recycling factor, RRF"/>
    <property type="match status" value="1"/>
</dbReference>
<evidence type="ECO:0000259" key="5">
    <source>
        <dbReference type="Pfam" id="PF01765"/>
    </source>
</evidence>
<keyword evidence="2" id="KW-0648">Protein biosynthesis</keyword>
<comment type="function">
    <text evidence="3">Necessary for protein synthesis in mitochondria. Functions as a ribosome recycling factor in mitochondria.</text>
</comment>
<evidence type="ECO:0000313" key="6">
    <source>
        <dbReference type="EMBL" id="EJT45372.1"/>
    </source>
</evidence>
<feature type="compositionally biased region" description="Low complexity" evidence="4">
    <location>
        <begin position="12"/>
        <end position="43"/>
    </location>
</feature>
<comment type="similarity">
    <text evidence="1">Belongs to the RRF family.</text>
</comment>
<accession>J6ERM0</accession>
<gene>
    <name evidence="6" type="ORF">A1Q1_06135</name>
</gene>
<dbReference type="GO" id="GO:0006412">
    <property type="term" value="P:translation"/>
    <property type="evidence" value="ECO:0007669"/>
    <property type="project" value="UniProtKB-KW"/>
</dbReference>
<feature type="domain" description="Ribosome recycling factor" evidence="5">
    <location>
        <begin position="117"/>
        <end position="261"/>
    </location>
</feature>
<dbReference type="Proteomes" id="UP000002748">
    <property type="component" value="Unassembled WGS sequence"/>
</dbReference>
<dbReference type="InterPro" id="IPR036191">
    <property type="entry name" value="RRF_sf"/>
</dbReference>
<dbReference type="GeneID" id="25989647"/>
<dbReference type="OrthoDB" id="407355at2759"/>
<feature type="compositionally biased region" description="Basic and acidic residues" evidence="4">
    <location>
        <begin position="213"/>
        <end position="224"/>
    </location>
</feature>
<dbReference type="KEGG" id="tasa:A1Q1_06135"/>
<feature type="region of interest" description="Disordered" evidence="4">
    <location>
        <begin position="12"/>
        <end position="74"/>
    </location>
</feature>
<dbReference type="InterPro" id="IPR023584">
    <property type="entry name" value="Ribosome_recyc_fac_dom"/>
</dbReference>
<dbReference type="RefSeq" id="XP_014176819.1">
    <property type="nucleotide sequence ID" value="XM_014321344.1"/>
</dbReference>
<protein>
    <recommendedName>
        <fullName evidence="5">Ribosome recycling factor domain-containing protein</fullName>
    </recommendedName>
</protein>
<dbReference type="HOGENOM" id="CLU_092155_0_0_1"/>
<reference evidence="6 7" key="1">
    <citation type="journal article" date="2012" name="Eukaryot. Cell">
        <title>Draft genome sequence of CBS 2479, the standard type strain of Trichosporon asahii.</title>
        <authorList>
            <person name="Yang R.Y."/>
            <person name="Li H.T."/>
            <person name="Zhu H."/>
            <person name="Zhou G.P."/>
            <person name="Wang M."/>
            <person name="Wang L."/>
        </authorList>
    </citation>
    <scope>NUCLEOTIDE SEQUENCE [LARGE SCALE GENOMIC DNA]</scope>
    <source>
        <strain evidence="7">ATCC 90039 / CBS 2479 / JCM 2466 / KCTC 7840 / NCYC 2677 / UAMH 7654</strain>
    </source>
</reference>
<evidence type="ECO:0000256" key="2">
    <source>
        <dbReference type="ARBA" id="ARBA00022917"/>
    </source>
</evidence>
<dbReference type="GO" id="GO:0043023">
    <property type="term" value="F:ribosomal large subunit binding"/>
    <property type="evidence" value="ECO:0007669"/>
    <property type="project" value="TreeGrafter"/>
</dbReference>
<comment type="caution">
    <text evidence="6">The sequence shown here is derived from an EMBL/GenBank/DDBJ whole genome shotgun (WGS) entry which is preliminary data.</text>
</comment>
<dbReference type="PANTHER" id="PTHR20982:SF3">
    <property type="entry name" value="MITOCHONDRIAL RIBOSOME RECYCLING FACTOR PSEUDO 1"/>
    <property type="match status" value="1"/>
</dbReference>
<dbReference type="AlphaFoldDB" id="J6ERM0"/>
<sequence>MRAALRIARIAARATPAPRAAAPRALPSPLPSSSVLASSSARAFSTTPITLKKATKKDAKKAGDNKKGGKKKAEVEVEETVMTDAQIDAIVKKANEKMNKSLDWAKSVLFEGVERGRGRVSPAVLDTVKVAIPDQGSQPLKAIASITVTKGGLLVEAWDSDTVKHVESALHKANLPGMSPQRDGDRIRLPVTRPDTSVRNEIVRSLGGTVEDAKNQMRQARSDGIKSVGGKNFRGADEIQSALESKSKELDEQLKTAKKELEKA</sequence>
<proteinExistence type="inferred from homology"/>
<organism evidence="6 7">
    <name type="scientific">Trichosporon asahii var. asahii (strain ATCC 90039 / CBS 2479 / JCM 2466 / KCTC 7840 / NBRC 103889/ NCYC 2677 / UAMH 7654)</name>
    <name type="common">Yeast</name>
    <dbReference type="NCBI Taxonomy" id="1186058"/>
    <lineage>
        <taxon>Eukaryota</taxon>
        <taxon>Fungi</taxon>
        <taxon>Dikarya</taxon>
        <taxon>Basidiomycota</taxon>
        <taxon>Agaricomycotina</taxon>
        <taxon>Tremellomycetes</taxon>
        <taxon>Trichosporonales</taxon>
        <taxon>Trichosporonaceae</taxon>
        <taxon>Trichosporon</taxon>
    </lineage>
</organism>
<evidence type="ECO:0000256" key="4">
    <source>
        <dbReference type="SAM" id="MobiDB-lite"/>
    </source>
</evidence>